<evidence type="ECO:0000313" key="1">
    <source>
        <dbReference type="EMBL" id="VDN53637.1"/>
    </source>
</evidence>
<dbReference type="Proteomes" id="UP000038040">
    <property type="component" value="Unplaced"/>
</dbReference>
<dbReference type="Proteomes" id="UP000274756">
    <property type="component" value="Unassembled WGS sequence"/>
</dbReference>
<proteinExistence type="predicted"/>
<accession>A0A0N4UQ24</accession>
<gene>
    <name evidence="1" type="ORF">DME_LOCUS3610</name>
</gene>
<keyword evidence="3" id="KW-1185">Reference proteome</keyword>
<reference evidence="4" key="1">
    <citation type="submission" date="2017-02" db="UniProtKB">
        <authorList>
            <consortium name="WormBaseParasite"/>
        </authorList>
    </citation>
    <scope>IDENTIFICATION</scope>
</reference>
<dbReference type="EMBL" id="UYYG01000156">
    <property type="protein sequence ID" value="VDN53637.1"/>
    <property type="molecule type" value="Genomic_DNA"/>
</dbReference>
<evidence type="ECO:0000313" key="2">
    <source>
        <dbReference type="Proteomes" id="UP000038040"/>
    </source>
</evidence>
<evidence type="ECO:0000313" key="3">
    <source>
        <dbReference type="Proteomes" id="UP000274756"/>
    </source>
</evidence>
<protein>
    <submittedName>
        <fullName evidence="4">Miff domain-containing protein</fullName>
    </submittedName>
</protein>
<dbReference type="AlphaFoldDB" id="A0A0N4UQ24"/>
<organism evidence="2 4">
    <name type="scientific">Dracunculus medinensis</name>
    <name type="common">Guinea worm</name>
    <dbReference type="NCBI Taxonomy" id="318479"/>
    <lineage>
        <taxon>Eukaryota</taxon>
        <taxon>Metazoa</taxon>
        <taxon>Ecdysozoa</taxon>
        <taxon>Nematoda</taxon>
        <taxon>Chromadorea</taxon>
        <taxon>Rhabditida</taxon>
        <taxon>Spirurina</taxon>
        <taxon>Dracunculoidea</taxon>
        <taxon>Dracunculidae</taxon>
        <taxon>Dracunculus</taxon>
    </lineage>
</organism>
<name>A0A0N4UQ24_DRAME</name>
<sequence>MVLPVGAPEHTLIRSSQPNVNLTRTDGNRVISALRSDTKVLSTHISDRGGYSQSQPLQQLMLPSSVMMNRYHQGRHTEMTLELGGQSGFFGTGLLRVKQQRTRAKSVQLGNLENLFNADMIESLDYEYDTKENEPLIRQRAGINGSARSRLSARMSPFKEKCLPLTKEETLELLLLLNETGMLL</sequence>
<reference evidence="1 3" key="2">
    <citation type="submission" date="2018-11" db="EMBL/GenBank/DDBJ databases">
        <authorList>
            <consortium name="Pathogen Informatics"/>
        </authorList>
    </citation>
    <scope>NUCLEOTIDE SEQUENCE [LARGE SCALE GENOMIC DNA]</scope>
</reference>
<dbReference type="WBParaSite" id="DME_0001008801-mRNA-1">
    <property type="protein sequence ID" value="DME_0001008801-mRNA-1"/>
    <property type="gene ID" value="DME_0001008801"/>
</dbReference>
<evidence type="ECO:0000313" key="4">
    <source>
        <dbReference type="WBParaSite" id="DME_0001008801-mRNA-1"/>
    </source>
</evidence>